<keyword evidence="2" id="KW-1133">Transmembrane helix</keyword>
<feature type="region of interest" description="Disordered" evidence="1">
    <location>
        <begin position="64"/>
        <end position="103"/>
    </location>
</feature>
<proteinExistence type="predicted"/>
<keyword evidence="2" id="KW-0472">Membrane</keyword>
<feature type="compositionally biased region" description="Basic residues" evidence="1">
    <location>
        <begin position="78"/>
        <end position="91"/>
    </location>
</feature>
<sequence>MRIGEQLGLVVIKMHVIVLGGICIMLMSLCQGPSDWYFPIISVKAQVMPHSLGRINNVCLARSHPSVESHSSTTLCRRTPRGLPRHRRARSRLPSEWPAFPRD</sequence>
<keyword evidence="2" id="KW-0812">Transmembrane</keyword>
<evidence type="ECO:0000313" key="4">
    <source>
        <dbReference type="Proteomes" id="UP001386955"/>
    </source>
</evidence>
<keyword evidence="4" id="KW-1185">Reference proteome</keyword>
<evidence type="ECO:0000313" key="3">
    <source>
        <dbReference type="EMBL" id="KAK7391618.1"/>
    </source>
</evidence>
<feature type="compositionally biased region" description="Polar residues" evidence="1">
    <location>
        <begin position="66"/>
        <end position="76"/>
    </location>
</feature>
<dbReference type="AlphaFoldDB" id="A0AAN9S8M9"/>
<dbReference type="Proteomes" id="UP001386955">
    <property type="component" value="Unassembled WGS sequence"/>
</dbReference>
<accession>A0AAN9S8M9</accession>
<evidence type="ECO:0000256" key="2">
    <source>
        <dbReference type="SAM" id="Phobius"/>
    </source>
</evidence>
<comment type="caution">
    <text evidence="3">The sequence shown here is derived from an EMBL/GenBank/DDBJ whole genome shotgun (WGS) entry which is preliminary data.</text>
</comment>
<gene>
    <name evidence="3" type="ORF">VNO78_20035</name>
</gene>
<name>A0AAN9S8M9_PSOTE</name>
<organism evidence="3 4">
    <name type="scientific">Psophocarpus tetragonolobus</name>
    <name type="common">Winged bean</name>
    <name type="synonym">Dolichos tetragonolobus</name>
    <dbReference type="NCBI Taxonomy" id="3891"/>
    <lineage>
        <taxon>Eukaryota</taxon>
        <taxon>Viridiplantae</taxon>
        <taxon>Streptophyta</taxon>
        <taxon>Embryophyta</taxon>
        <taxon>Tracheophyta</taxon>
        <taxon>Spermatophyta</taxon>
        <taxon>Magnoliopsida</taxon>
        <taxon>eudicotyledons</taxon>
        <taxon>Gunneridae</taxon>
        <taxon>Pentapetalae</taxon>
        <taxon>rosids</taxon>
        <taxon>fabids</taxon>
        <taxon>Fabales</taxon>
        <taxon>Fabaceae</taxon>
        <taxon>Papilionoideae</taxon>
        <taxon>50 kb inversion clade</taxon>
        <taxon>NPAAA clade</taxon>
        <taxon>indigoferoid/millettioid clade</taxon>
        <taxon>Phaseoleae</taxon>
        <taxon>Psophocarpus</taxon>
    </lineage>
</organism>
<feature type="transmembrane region" description="Helical" evidence="2">
    <location>
        <begin position="7"/>
        <end position="29"/>
    </location>
</feature>
<dbReference type="EMBL" id="JAYMYS010000005">
    <property type="protein sequence ID" value="KAK7391618.1"/>
    <property type="molecule type" value="Genomic_DNA"/>
</dbReference>
<protein>
    <submittedName>
        <fullName evidence="3">Uncharacterized protein</fullName>
    </submittedName>
</protein>
<evidence type="ECO:0000256" key="1">
    <source>
        <dbReference type="SAM" id="MobiDB-lite"/>
    </source>
</evidence>
<reference evidence="3 4" key="1">
    <citation type="submission" date="2024-01" db="EMBL/GenBank/DDBJ databases">
        <title>The genomes of 5 underutilized Papilionoideae crops provide insights into root nodulation and disease resistanc.</title>
        <authorList>
            <person name="Jiang F."/>
        </authorList>
    </citation>
    <scope>NUCLEOTIDE SEQUENCE [LARGE SCALE GENOMIC DNA]</scope>
    <source>
        <strain evidence="3">DUOXIRENSHENG_FW03</strain>
        <tissue evidence="3">Leaves</tissue>
    </source>
</reference>